<organism evidence="1 2">
    <name type="scientific">Listeria monocytogenes serotype 4a (strain M7)</name>
    <dbReference type="NCBI Taxonomy" id="1030009"/>
    <lineage>
        <taxon>Bacteria</taxon>
        <taxon>Bacillati</taxon>
        <taxon>Bacillota</taxon>
        <taxon>Bacilli</taxon>
        <taxon>Bacillales</taxon>
        <taxon>Listeriaceae</taxon>
        <taxon>Listeria</taxon>
    </lineage>
</organism>
<dbReference type="PATRIC" id="fig|1030009.3.peg.2614"/>
<protein>
    <submittedName>
        <fullName evidence="1">Uncharacterized protein</fullName>
    </submittedName>
</protein>
<name>A0A0E0UZ58_LISMM</name>
<dbReference type="EMBL" id="CP002816">
    <property type="protein sequence ID" value="AEH93629.1"/>
    <property type="molecule type" value="Genomic_DNA"/>
</dbReference>
<dbReference type="Proteomes" id="UP000000486">
    <property type="component" value="Chromosome"/>
</dbReference>
<evidence type="ECO:0000313" key="2">
    <source>
        <dbReference type="Proteomes" id="UP000000486"/>
    </source>
</evidence>
<dbReference type="HOGENOM" id="CLU_3235612_0_0_9"/>
<reference evidence="1 2" key="1">
    <citation type="journal article" date="2011" name="J. Bacteriol.">
        <title>Genome sequence of the nonpathogenic Listeria monocytogenes serovar 4a strain M7.</title>
        <authorList>
            <person name="Chen J."/>
            <person name="Xia Y."/>
            <person name="Cheng C."/>
            <person name="Fang C."/>
            <person name="Shan Y."/>
            <person name="Jin G."/>
            <person name="Fang W."/>
        </authorList>
    </citation>
    <scope>NUCLEOTIDE SEQUENCE [LARGE SCALE GENOMIC DNA]</scope>
    <source>
        <strain evidence="1 2">M7</strain>
    </source>
</reference>
<evidence type="ECO:0000313" key="1">
    <source>
        <dbReference type="EMBL" id="AEH93629.1"/>
    </source>
</evidence>
<accession>A0A0E0UZ58</accession>
<proteinExistence type="predicted"/>
<gene>
    <name evidence="1" type="ordered locus">LMM7_2624</name>
</gene>
<dbReference type="AlphaFoldDB" id="A0A0E0UZ58"/>
<dbReference type="KEGG" id="lmq:LMM7_2624"/>
<sequence>MLNRADFRYFFQQFPIDTNLTSKRGKKAAYEHRASYAASNFYL</sequence>